<evidence type="ECO:0000256" key="1">
    <source>
        <dbReference type="ARBA" id="ARBA00004141"/>
    </source>
</evidence>
<dbReference type="InterPro" id="IPR024989">
    <property type="entry name" value="MFS_assoc_dom"/>
</dbReference>
<keyword evidence="4 7" id="KW-1133">Transmembrane helix</keyword>
<evidence type="ECO:0000256" key="6">
    <source>
        <dbReference type="SAM" id="MobiDB-lite"/>
    </source>
</evidence>
<dbReference type="OrthoDB" id="515887at2759"/>
<reference evidence="9 10" key="1">
    <citation type="submission" date="2019-08" db="EMBL/GenBank/DDBJ databases">
        <authorList>
            <person name="Alioto T."/>
            <person name="Alioto T."/>
            <person name="Gomez Garrido J."/>
        </authorList>
    </citation>
    <scope>NUCLEOTIDE SEQUENCE [LARGE SCALE GENOMIC DNA]</scope>
</reference>
<feature type="compositionally biased region" description="Basic and acidic residues" evidence="6">
    <location>
        <begin position="571"/>
        <end position="593"/>
    </location>
</feature>
<evidence type="ECO:0000256" key="3">
    <source>
        <dbReference type="ARBA" id="ARBA00022692"/>
    </source>
</evidence>
<evidence type="ECO:0000313" key="9">
    <source>
        <dbReference type="EMBL" id="VVC36466.1"/>
    </source>
</evidence>
<dbReference type="Proteomes" id="UP000325440">
    <property type="component" value="Unassembled WGS sequence"/>
</dbReference>
<dbReference type="PANTHER" id="PTHR16172">
    <property type="entry name" value="MAJOR FACILITATOR SUPERFAMILY DOMAIN-CONTAINING PROTEIN 6-LIKE"/>
    <property type="match status" value="1"/>
</dbReference>
<comment type="subcellular location">
    <subcellularLocation>
        <location evidence="1">Membrane</location>
        <topology evidence="1">Multi-pass membrane protein</topology>
    </subcellularLocation>
</comment>
<feature type="transmembrane region" description="Helical" evidence="7">
    <location>
        <begin position="530"/>
        <end position="553"/>
    </location>
</feature>
<feature type="region of interest" description="Disordered" evidence="6">
    <location>
        <begin position="571"/>
        <end position="605"/>
    </location>
</feature>
<name>A0A5E4MVX8_9HEMI</name>
<feature type="compositionally biased region" description="Polar residues" evidence="6">
    <location>
        <begin position="596"/>
        <end position="605"/>
    </location>
</feature>
<feature type="transmembrane region" description="Helical" evidence="7">
    <location>
        <begin position="43"/>
        <end position="67"/>
    </location>
</feature>
<sequence>MFSIKVNRKLLPLKICYFLMFACLAPIIGFLPTFARQLGYSFTIYGVSMTIIYLSSTVWTMLVGVLVDKFRVKKKLFTAVLLGMGVASAFFMLVPKVPLDAVVELKCLSETVLTATFASNDQKSPDVKPNVNIGLGNKLMMCKLDCKDTVFYGEKSEECVNWMASANNGTDELYKYKHIDATIELMNRTETTDDSYGFRLLSAQVVGIDAQLSTNCSCPLKSQCRLVCNDEAVMEATKTYRGNVLGLYQFWIFFITLNAYFTMTMLSSTLINPICLDILGDKSVDFGKQKLWASFGWGTFSILIGWIVDLFSYGQREKDYSPIFVSCIILTVLNLIVTTQIEVVEVKKSNKQSMWKTVFGLFAKHYVVIFIAWSAICTFLHAIITHYLFWYMEDMVSAANDQVQLAWLKTLQGLAQGVQCFGGEIPFLFWSGWIIKKAGYVNCMALVLGTMAIRMYLYTVISNPAWIVLIELLNGVSYALGFALKMSYAKTIAPPDTLNTIIACITLFDCIGESLGSLMGGFVFDSYGGVWAFRFFACCSALACCLNVVLNFFGLTRDTTTIVLNIDEKPTKTDENKETCSTVDADHGLKELKPPYSSSSHGLSE</sequence>
<evidence type="ECO:0000256" key="2">
    <source>
        <dbReference type="ARBA" id="ARBA00005241"/>
    </source>
</evidence>
<feature type="transmembrane region" description="Helical" evidence="7">
    <location>
        <begin position="291"/>
        <end position="311"/>
    </location>
</feature>
<dbReference type="AlphaFoldDB" id="A0A5E4MVX8"/>
<feature type="transmembrane region" description="Helical" evidence="7">
    <location>
        <begin position="12"/>
        <end position="31"/>
    </location>
</feature>
<feature type="transmembrane region" description="Helical" evidence="7">
    <location>
        <begin position="250"/>
        <end position="279"/>
    </location>
</feature>
<dbReference type="InterPro" id="IPR051717">
    <property type="entry name" value="MFS_MFSD6"/>
</dbReference>
<accession>A0A5E4MVX8</accession>
<feature type="domain" description="Major facilitator superfamily associated" evidence="8">
    <location>
        <begin position="11"/>
        <end position="535"/>
    </location>
</feature>
<feature type="transmembrane region" description="Helical" evidence="7">
    <location>
        <begin position="365"/>
        <end position="390"/>
    </location>
</feature>
<gene>
    <name evidence="9" type="ORF">CINCED_3A019857</name>
</gene>
<dbReference type="GO" id="GO:0016020">
    <property type="term" value="C:membrane"/>
    <property type="evidence" value="ECO:0007669"/>
    <property type="project" value="UniProtKB-SubCell"/>
</dbReference>
<protein>
    <submittedName>
        <fullName evidence="9">Major facilitator superfamily domain,Major facilitator superfamily associated domain</fullName>
    </submittedName>
</protein>
<feature type="transmembrane region" description="Helical" evidence="7">
    <location>
        <begin position="465"/>
        <end position="488"/>
    </location>
</feature>
<comment type="similarity">
    <text evidence="2">Belongs to the major facilitator superfamily. MFSD6 family.</text>
</comment>
<dbReference type="InterPro" id="IPR036259">
    <property type="entry name" value="MFS_trans_sf"/>
</dbReference>
<evidence type="ECO:0000256" key="5">
    <source>
        <dbReference type="ARBA" id="ARBA00023136"/>
    </source>
</evidence>
<feature type="transmembrane region" description="Helical" evidence="7">
    <location>
        <begin position="323"/>
        <end position="344"/>
    </location>
</feature>
<dbReference type="Pfam" id="PF12832">
    <property type="entry name" value="MFS_1_like"/>
    <property type="match status" value="1"/>
</dbReference>
<organism evidence="9 10">
    <name type="scientific">Cinara cedri</name>
    <dbReference type="NCBI Taxonomy" id="506608"/>
    <lineage>
        <taxon>Eukaryota</taxon>
        <taxon>Metazoa</taxon>
        <taxon>Ecdysozoa</taxon>
        <taxon>Arthropoda</taxon>
        <taxon>Hexapoda</taxon>
        <taxon>Insecta</taxon>
        <taxon>Pterygota</taxon>
        <taxon>Neoptera</taxon>
        <taxon>Paraneoptera</taxon>
        <taxon>Hemiptera</taxon>
        <taxon>Sternorrhyncha</taxon>
        <taxon>Aphidomorpha</taxon>
        <taxon>Aphidoidea</taxon>
        <taxon>Aphididae</taxon>
        <taxon>Lachninae</taxon>
        <taxon>Cinara</taxon>
    </lineage>
</organism>
<evidence type="ECO:0000313" key="10">
    <source>
        <dbReference type="Proteomes" id="UP000325440"/>
    </source>
</evidence>
<evidence type="ECO:0000259" key="8">
    <source>
        <dbReference type="Pfam" id="PF12832"/>
    </source>
</evidence>
<proteinExistence type="inferred from homology"/>
<feature type="transmembrane region" description="Helical" evidence="7">
    <location>
        <begin position="440"/>
        <end position="459"/>
    </location>
</feature>
<keyword evidence="5 7" id="KW-0472">Membrane</keyword>
<keyword evidence="10" id="KW-1185">Reference proteome</keyword>
<keyword evidence="3 7" id="KW-0812">Transmembrane</keyword>
<dbReference type="Gene3D" id="1.20.1250.20">
    <property type="entry name" value="MFS general substrate transporter like domains"/>
    <property type="match status" value="2"/>
</dbReference>
<dbReference type="SUPFAM" id="SSF103473">
    <property type="entry name" value="MFS general substrate transporter"/>
    <property type="match status" value="1"/>
</dbReference>
<dbReference type="EMBL" id="CABPRJ010001433">
    <property type="protein sequence ID" value="VVC36466.1"/>
    <property type="molecule type" value="Genomic_DNA"/>
</dbReference>
<evidence type="ECO:0000256" key="4">
    <source>
        <dbReference type="ARBA" id="ARBA00022989"/>
    </source>
</evidence>
<dbReference type="PANTHER" id="PTHR16172:SF30">
    <property type="entry name" value="SUGAR BABY, ISOFORM C"/>
    <property type="match status" value="1"/>
</dbReference>
<evidence type="ECO:0000256" key="7">
    <source>
        <dbReference type="SAM" id="Phobius"/>
    </source>
</evidence>
<feature type="transmembrane region" description="Helical" evidence="7">
    <location>
        <begin position="500"/>
        <end position="524"/>
    </location>
</feature>